<comment type="caution">
    <text evidence="3">The sequence shown here is derived from an EMBL/GenBank/DDBJ whole genome shotgun (WGS) entry which is preliminary data.</text>
</comment>
<keyword evidence="4" id="KW-1185">Reference proteome</keyword>
<dbReference type="OrthoDB" id="942290at2"/>
<dbReference type="Proteomes" id="UP000219559">
    <property type="component" value="Unassembled WGS sequence"/>
</dbReference>
<sequence>MKAKIEAYQLADAIDIQGCKKHFSYYPLFEDRDELFLKCGIESYLYIFRYGTICTYNIDIGDTEEIKRSIYRFCDSPKFADGPLLETINVQTGSETMRTDFNSVYLVRHDEGKIRLIMMNTAQSVALDYFAGITERLLEDTRGHTSILESKGKLDIGGRTLKKYIGKVLNVKNRISENLYIFDSPGITWEDEALNRLNDLLKDKFDLKDRYLTINRQLDIVKENLDLFKDIMFHRDSSRLEWVIILLILFEVIDLIIIKLMG</sequence>
<dbReference type="AlphaFoldDB" id="A0A2A4G4V1"/>
<proteinExistence type="predicted"/>
<keyword evidence="1" id="KW-0812">Transmembrane</keyword>
<dbReference type="EMBL" id="NBWU01000007">
    <property type="protein sequence ID" value="PCE62994.1"/>
    <property type="molecule type" value="Genomic_DNA"/>
</dbReference>
<dbReference type="PANTHER" id="PTHR16255:SF6">
    <property type="entry name" value="PROTEIN RETARDED ROOT GROWTH-LIKE"/>
    <property type="match status" value="1"/>
</dbReference>
<dbReference type="InterPro" id="IPR003734">
    <property type="entry name" value="DUF155"/>
</dbReference>
<feature type="transmembrane region" description="Helical" evidence="1">
    <location>
        <begin position="242"/>
        <end position="261"/>
    </location>
</feature>
<evidence type="ECO:0000256" key="1">
    <source>
        <dbReference type="SAM" id="Phobius"/>
    </source>
</evidence>
<dbReference type="Pfam" id="PF02582">
    <property type="entry name" value="DUF155"/>
    <property type="match status" value="1"/>
</dbReference>
<name>A0A2A4G4V1_9FLAO</name>
<dbReference type="PANTHER" id="PTHR16255">
    <property type="entry name" value="REQUIRED FOR MEIOTIC NUCLEAR DIVISION PROTEIN 1 HOMOLOG"/>
    <property type="match status" value="1"/>
</dbReference>
<dbReference type="InterPro" id="IPR051624">
    <property type="entry name" value="RMD1/Sad1-interacting"/>
</dbReference>
<organism evidence="3 4">
    <name type="scientific">Sediminicola luteus</name>
    <dbReference type="NCBI Taxonomy" id="319238"/>
    <lineage>
        <taxon>Bacteria</taxon>
        <taxon>Pseudomonadati</taxon>
        <taxon>Bacteroidota</taxon>
        <taxon>Flavobacteriia</taxon>
        <taxon>Flavobacteriales</taxon>
        <taxon>Flavobacteriaceae</taxon>
        <taxon>Sediminicola</taxon>
    </lineage>
</organism>
<protein>
    <recommendedName>
        <fullName evidence="2">DUF155 domain-containing protein</fullName>
    </recommendedName>
</protein>
<reference evidence="3 4" key="1">
    <citation type="submission" date="2017-04" db="EMBL/GenBank/DDBJ databases">
        <title>A new member of the family Flavobacteriaceae isolated from ascidians.</title>
        <authorList>
            <person name="Chen L."/>
        </authorList>
    </citation>
    <scope>NUCLEOTIDE SEQUENCE [LARGE SCALE GENOMIC DNA]</scope>
    <source>
        <strain evidence="3 4">HQA918</strain>
    </source>
</reference>
<accession>A0A2A4G4V1</accession>
<evidence type="ECO:0000313" key="4">
    <source>
        <dbReference type="Proteomes" id="UP000219559"/>
    </source>
</evidence>
<evidence type="ECO:0000259" key="2">
    <source>
        <dbReference type="Pfam" id="PF02582"/>
    </source>
</evidence>
<keyword evidence="1" id="KW-1133">Transmembrane helix</keyword>
<keyword evidence="1" id="KW-0472">Membrane</keyword>
<gene>
    <name evidence="3" type="ORF">B7P33_17105</name>
</gene>
<dbReference type="RefSeq" id="WP_097441104.1">
    <property type="nucleotide sequence ID" value="NZ_KZ300477.1"/>
</dbReference>
<evidence type="ECO:0000313" key="3">
    <source>
        <dbReference type="EMBL" id="PCE62994.1"/>
    </source>
</evidence>
<feature type="domain" description="DUF155" evidence="2">
    <location>
        <begin position="45"/>
        <end position="215"/>
    </location>
</feature>